<dbReference type="Proteomes" id="UP000244929">
    <property type="component" value="Chromosome"/>
</dbReference>
<dbReference type="OrthoDB" id="885042at2"/>
<evidence type="ECO:0000313" key="2">
    <source>
        <dbReference type="Proteomes" id="UP000244929"/>
    </source>
</evidence>
<organism evidence="1 2">
    <name type="scientific">Flavobacterium album</name>
    <dbReference type="NCBI Taxonomy" id="2175091"/>
    <lineage>
        <taxon>Bacteria</taxon>
        <taxon>Pseudomonadati</taxon>
        <taxon>Bacteroidota</taxon>
        <taxon>Flavobacteriia</taxon>
        <taxon>Flavobacteriales</taxon>
        <taxon>Flavobacteriaceae</taxon>
        <taxon>Flavobacterium</taxon>
    </lineage>
</organism>
<proteinExistence type="predicted"/>
<dbReference type="RefSeq" id="WP_108779578.1">
    <property type="nucleotide sequence ID" value="NZ_CP029186.1"/>
</dbReference>
<dbReference type="EMBL" id="CP029186">
    <property type="protein sequence ID" value="AWH86858.1"/>
    <property type="molecule type" value="Genomic_DNA"/>
</dbReference>
<accession>A0A2S1R2E6</accession>
<sequence length="71" mass="8027">MKKTVLLILFACLTSFTNTVEKEVYICQSKGAKRYHFTKDCRGLSNCKAEIEKVTLSEAQKQGKTVCGYED</sequence>
<gene>
    <name evidence="1" type="ORF">HYN59_17855</name>
</gene>
<protein>
    <submittedName>
        <fullName evidence="1">Uncharacterized protein</fullName>
    </submittedName>
</protein>
<dbReference type="KEGG" id="falb:HYN59_17855"/>
<dbReference type="AlphaFoldDB" id="A0A2S1R2E6"/>
<evidence type="ECO:0000313" key="1">
    <source>
        <dbReference type="EMBL" id="AWH86858.1"/>
    </source>
</evidence>
<reference evidence="1 2" key="1">
    <citation type="submission" date="2018-04" db="EMBL/GenBank/DDBJ databases">
        <title>Genome sequencing of Flavobacterium sp. HYN0059.</title>
        <authorList>
            <person name="Yi H."/>
            <person name="Baek C."/>
        </authorList>
    </citation>
    <scope>NUCLEOTIDE SEQUENCE [LARGE SCALE GENOMIC DNA]</scope>
    <source>
        <strain evidence="1 2">HYN0059</strain>
    </source>
</reference>
<name>A0A2S1R2E6_9FLAO</name>
<keyword evidence="2" id="KW-1185">Reference proteome</keyword>